<keyword evidence="1" id="KW-1133">Transmembrane helix</keyword>
<sequence length="146" mass="17339">MRCRKYSKLQTRSQTEEIEIDIRTQSIWYTEVFFSWHRRPSWPISLGSLHSFLPNFFLFNFFDSLFFFFFLFSLISSYSEILYRNSTRSTTSPFPRSLLANIPQFNLYTGGARFIAPNFLLFSLVISKIPFPVDFINTNQAPQKKK</sequence>
<name>A0A9P0QPF5_9ASCO</name>
<keyword evidence="3" id="KW-1185">Reference proteome</keyword>
<accession>A0A9P0QPF5</accession>
<dbReference type="AlphaFoldDB" id="A0A9P0QPF5"/>
<keyword evidence="1" id="KW-0812">Transmembrane</keyword>
<gene>
    <name evidence="2" type="ORF">CLIB1423_05S05182</name>
</gene>
<feature type="transmembrane region" description="Helical" evidence="1">
    <location>
        <begin position="56"/>
        <end position="78"/>
    </location>
</feature>
<reference evidence="2" key="1">
    <citation type="submission" date="2022-03" db="EMBL/GenBank/DDBJ databases">
        <authorList>
            <person name="Legras J.-L."/>
            <person name="Devillers H."/>
            <person name="Grondin C."/>
        </authorList>
    </citation>
    <scope>NUCLEOTIDE SEQUENCE</scope>
    <source>
        <strain evidence="2">CLIB 1423</strain>
    </source>
</reference>
<evidence type="ECO:0000313" key="2">
    <source>
        <dbReference type="EMBL" id="CAH2352081.1"/>
    </source>
</evidence>
<comment type="caution">
    <text evidence="2">The sequence shown here is derived from an EMBL/GenBank/DDBJ whole genome shotgun (WGS) entry which is preliminary data.</text>
</comment>
<organism evidence="2 3">
    <name type="scientific">[Candida] railenensis</name>
    <dbReference type="NCBI Taxonomy" id="45579"/>
    <lineage>
        <taxon>Eukaryota</taxon>
        <taxon>Fungi</taxon>
        <taxon>Dikarya</taxon>
        <taxon>Ascomycota</taxon>
        <taxon>Saccharomycotina</taxon>
        <taxon>Pichiomycetes</taxon>
        <taxon>Debaryomycetaceae</taxon>
        <taxon>Kurtzmaniella</taxon>
    </lineage>
</organism>
<keyword evidence="1" id="KW-0472">Membrane</keyword>
<dbReference type="Proteomes" id="UP000837801">
    <property type="component" value="Unassembled WGS sequence"/>
</dbReference>
<evidence type="ECO:0008006" key="4">
    <source>
        <dbReference type="Google" id="ProtNLM"/>
    </source>
</evidence>
<proteinExistence type="predicted"/>
<dbReference type="EMBL" id="CAKXYY010000005">
    <property type="protein sequence ID" value="CAH2352081.1"/>
    <property type="molecule type" value="Genomic_DNA"/>
</dbReference>
<evidence type="ECO:0000313" key="3">
    <source>
        <dbReference type="Proteomes" id="UP000837801"/>
    </source>
</evidence>
<evidence type="ECO:0000256" key="1">
    <source>
        <dbReference type="SAM" id="Phobius"/>
    </source>
</evidence>
<protein>
    <recommendedName>
        <fullName evidence="4">Transmembrane protein</fullName>
    </recommendedName>
</protein>